<gene>
    <name evidence="1" type="ORF">CmNV_065</name>
</gene>
<sequence length="208" mass="23555">MAQPNINLSTLVNSNKSTQNTENSAILDQINTDLMNNINIPANDGFQKFVFKGDRVGLILTLENSKYDGKTLIDIFSRTLSNLSVCTIFIVNVYDVFKLIVIPNYTGYWIPTMLDLKKFLTAIMSIIPATVKSIRLSNDKYKQQTHMLSTIMQDLIEVYRVDNAIDLAIYNDSDNGIMKKLNFEKIKPTLINPYKDDTTVGIYVSVPK</sequence>
<evidence type="ECO:0000313" key="2">
    <source>
        <dbReference type="Proteomes" id="UP000830962"/>
    </source>
</evidence>
<keyword evidence="2" id="KW-1185">Reference proteome</keyword>
<proteinExistence type="predicted"/>
<organism evidence="1 2">
    <name type="scientific">Carcinus maenas nudivirus</name>
    <dbReference type="NCBI Taxonomy" id="2880837"/>
    <lineage>
        <taxon>Viruses</taxon>
        <taxon>Viruses incertae sedis</taxon>
        <taxon>Naldaviricetes</taxon>
        <taxon>Lefavirales</taxon>
        <taxon>Nudiviridae</taxon>
        <taxon>Gammanudivirus</taxon>
        <taxon>Gammanudivirus cameanadis</taxon>
    </lineage>
</organism>
<evidence type="ECO:0000313" key="1">
    <source>
        <dbReference type="EMBL" id="UBZ25656.1"/>
    </source>
</evidence>
<dbReference type="EMBL" id="MZ311578">
    <property type="protein sequence ID" value="UBZ25656.1"/>
    <property type="molecule type" value="Genomic_DNA"/>
</dbReference>
<dbReference type="Proteomes" id="UP000830962">
    <property type="component" value="Segment"/>
</dbReference>
<protein>
    <submittedName>
        <fullName evidence="1">Uncharacterized protein</fullName>
    </submittedName>
</protein>
<accession>A0AAE8Y0A3</accession>
<name>A0AAE8Y0A3_9VIRU</name>
<reference evidence="1" key="1">
    <citation type="journal article" date="2021" name="Viruses">
        <title>Identification and Full Characterisation of Two Novel Crustacean Infecting Members of the Family Nudiviridae Provides Support for Two Subfamilies.</title>
        <authorList>
            <person name="Bateman K.S."/>
            <person name="Kerr R."/>
            <person name="Stentiford G.D."/>
            <person name="Bean T.P."/>
            <person name="Hooper C."/>
            <person name="Van Eynde B."/>
            <person name="Delbare D."/>
            <person name="Bojko J."/>
            <person name="Christiaens O."/>
            <person name="Taning C.N.T."/>
            <person name="Smagghe G."/>
            <person name="van Oers M.M."/>
            <person name="van Aerle R."/>
        </authorList>
    </citation>
    <scope>NUCLEOTIDE SEQUENCE</scope>
    <source>
        <strain evidence="1">AN2</strain>
    </source>
</reference>